<gene>
    <name evidence="8" type="ORF">CHILSU_LOCUS6744</name>
</gene>
<evidence type="ECO:0000256" key="1">
    <source>
        <dbReference type="ARBA" id="ARBA00009034"/>
    </source>
</evidence>
<dbReference type="PROSITE" id="PS00262">
    <property type="entry name" value="INSULIN"/>
    <property type="match status" value="1"/>
</dbReference>
<dbReference type="SUPFAM" id="SSF56994">
    <property type="entry name" value="Insulin-like"/>
    <property type="match status" value="1"/>
</dbReference>
<protein>
    <recommendedName>
        <fullName evidence="7">Insulin-like domain-containing protein</fullName>
    </recommendedName>
</protein>
<dbReference type="InterPro" id="IPR022353">
    <property type="entry name" value="Insulin_CS"/>
</dbReference>
<reference evidence="8" key="1">
    <citation type="submission" date="2021-12" db="EMBL/GenBank/DDBJ databases">
        <authorList>
            <person name="King R."/>
        </authorList>
    </citation>
    <scope>NUCLEOTIDE SEQUENCE</scope>
</reference>
<proteinExistence type="inferred from homology"/>
<evidence type="ECO:0000256" key="3">
    <source>
        <dbReference type="ARBA" id="ARBA00022685"/>
    </source>
</evidence>
<evidence type="ECO:0000259" key="7">
    <source>
        <dbReference type="SMART" id="SM00078"/>
    </source>
</evidence>
<dbReference type="Gene3D" id="1.10.100.10">
    <property type="entry name" value="Insulin-like"/>
    <property type="match status" value="1"/>
</dbReference>
<organism evidence="8 9">
    <name type="scientific">Chilo suppressalis</name>
    <name type="common">Asiatic rice borer moth</name>
    <dbReference type="NCBI Taxonomy" id="168631"/>
    <lineage>
        <taxon>Eukaryota</taxon>
        <taxon>Metazoa</taxon>
        <taxon>Ecdysozoa</taxon>
        <taxon>Arthropoda</taxon>
        <taxon>Hexapoda</taxon>
        <taxon>Insecta</taxon>
        <taxon>Pterygota</taxon>
        <taxon>Neoptera</taxon>
        <taxon>Endopterygota</taxon>
        <taxon>Lepidoptera</taxon>
        <taxon>Glossata</taxon>
        <taxon>Ditrysia</taxon>
        <taxon>Pyraloidea</taxon>
        <taxon>Crambidae</taxon>
        <taxon>Crambinae</taxon>
        <taxon>Chilo</taxon>
    </lineage>
</organism>
<keyword evidence="6" id="KW-0964">Secreted</keyword>
<comment type="subcellular location">
    <subcellularLocation>
        <location evidence="6">Secreted</location>
    </subcellularLocation>
</comment>
<dbReference type="PANTHER" id="PTHR13647">
    <property type="entry name" value="INSULIN-LIKE PEPTIDE 2-RELATED"/>
    <property type="match status" value="1"/>
</dbReference>
<keyword evidence="9" id="KW-1185">Reference proteome</keyword>
<dbReference type="PANTHER" id="PTHR13647:SF4">
    <property type="entry name" value="INSULIN-LIKE PEPTIDE 1-RELATED"/>
    <property type="match status" value="1"/>
</dbReference>
<evidence type="ECO:0000256" key="6">
    <source>
        <dbReference type="RuleBase" id="RU000406"/>
    </source>
</evidence>
<dbReference type="CDD" id="cd04366">
    <property type="entry name" value="IlGF_insulin_bombyxin_like"/>
    <property type="match status" value="1"/>
</dbReference>
<evidence type="ECO:0000256" key="4">
    <source>
        <dbReference type="ARBA" id="ARBA00022729"/>
    </source>
</evidence>
<evidence type="ECO:0000256" key="5">
    <source>
        <dbReference type="ARBA" id="ARBA00023157"/>
    </source>
</evidence>
<dbReference type="PRINTS" id="PR00276">
    <property type="entry name" value="INSULINFAMLY"/>
</dbReference>
<keyword evidence="3" id="KW-0165">Cleavage on pair of basic residues</keyword>
<feature type="domain" description="Insulin-like" evidence="7">
    <location>
        <begin position="53"/>
        <end position="145"/>
    </location>
</feature>
<dbReference type="Pfam" id="PF00049">
    <property type="entry name" value="Insulin"/>
    <property type="match status" value="1"/>
</dbReference>
<accession>A0ABN8B8J5</accession>
<dbReference type="SMART" id="SM00078">
    <property type="entry name" value="IlGF"/>
    <property type="match status" value="1"/>
</dbReference>
<comment type="similarity">
    <text evidence="1 6">Belongs to the insulin family.</text>
</comment>
<evidence type="ECO:0000313" key="8">
    <source>
        <dbReference type="EMBL" id="CAH0403469.1"/>
    </source>
</evidence>
<sequence length="145" mass="15769">MSVAFEIHQPQELVSLEARSLTKNNHINMRASVVFILVITSLLSATSGKAPAQFFCGRRLADTLALFCPSAELVKRSGYHERQHYPGNEVLGAGDEGWDRELGLGGAGSEGWLWRGALSGARGKRGVISECCDQPCTIDELLTYC</sequence>
<dbReference type="InterPro" id="IPR022352">
    <property type="entry name" value="Ins/IGF/rlx"/>
</dbReference>
<dbReference type="Proteomes" id="UP001153292">
    <property type="component" value="Chromosome 23"/>
</dbReference>
<name>A0ABN8B8J5_CHISP</name>
<dbReference type="EMBL" id="OU963916">
    <property type="protein sequence ID" value="CAH0403469.1"/>
    <property type="molecule type" value="Genomic_DNA"/>
</dbReference>
<keyword evidence="4" id="KW-0732">Signal</keyword>
<keyword evidence="5" id="KW-1015">Disulfide bond</keyword>
<evidence type="ECO:0000313" key="9">
    <source>
        <dbReference type="Proteomes" id="UP001153292"/>
    </source>
</evidence>
<comment type="subunit">
    <text evidence="2">Heterodimer of a B chain and an A chain linked by two disulfide bonds.</text>
</comment>
<dbReference type="InterPro" id="IPR036438">
    <property type="entry name" value="Insulin-like_sf"/>
</dbReference>
<evidence type="ECO:0000256" key="2">
    <source>
        <dbReference type="ARBA" id="ARBA00011207"/>
    </source>
</evidence>
<dbReference type="InterPro" id="IPR016179">
    <property type="entry name" value="Insulin-like"/>
</dbReference>